<name>A0A9Q1G914_SYNKA</name>
<dbReference type="Proteomes" id="UP001152622">
    <property type="component" value="Chromosome 2"/>
</dbReference>
<reference evidence="1" key="1">
    <citation type="journal article" date="2023" name="Science">
        <title>Genome structures resolve the early diversification of teleost fishes.</title>
        <authorList>
            <person name="Parey E."/>
            <person name="Louis A."/>
            <person name="Montfort J."/>
            <person name="Bouchez O."/>
            <person name="Roques C."/>
            <person name="Iampietro C."/>
            <person name="Lluch J."/>
            <person name="Castinel A."/>
            <person name="Donnadieu C."/>
            <person name="Desvignes T."/>
            <person name="Floi Bucao C."/>
            <person name="Jouanno E."/>
            <person name="Wen M."/>
            <person name="Mejri S."/>
            <person name="Dirks R."/>
            <person name="Jansen H."/>
            <person name="Henkel C."/>
            <person name="Chen W.J."/>
            <person name="Zahm M."/>
            <person name="Cabau C."/>
            <person name="Klopp C."/>
            <person name="Thompson A.W."/>
            <person name="Robinson-Rechavi M."/>
            <person name="Braasch I."/>
            <person name="Lecointre G."/>
            <person name="Bobe J."/>
            <person name="Postlethwait J.H."/>
            <person name="Berthelot C."/>
            <person name="Roest Crollius H."/>
            <person name="Guiguen Y."/>
        </authorList>
    </citation>
    <scope>NUCLEOTIDE SEQUENCE</scope>
    <source>
        <strain evidence="1">WJC10195</strain>
    </source>
</reference>
<gene>
    <name evidence="1" type="ORF">SKAU_G00074600</name>
</gene>
<evidence type="ECO:0000313" key="1">
    <source>
        <dbReference type="EMBL" id="KAJ8376880.1"/>
    </source>
</evidence>
<dbReference type="AlphaFoldDB" id="A0A9Q1G914"/>
<organism evidence="1 2">
    <name type="scientific">Synaphobranchus kaupii</name>
    <name type="common">Kaup's arrowtooth eel</name>
    <dbReference type="NCBI Taxonomy" id="118154"/>
    <lineage>
        <taxon>Eukaryota</taxon>
        <taxon>Metazoa</taxon>
        <taxon>Chordata</taxon>
        <taxon>Craniata</taxon>
        <taxon>Vertebrata</taxon>
        <taxon>Euteleostomi</taxon>
        <taxon>Actinopterygii</taxon>
        <taxon>Neopterygii</taxon>
        <taxon>Teleostei</taxon>
        <taxon>Anguilliformes</taxon>
        <taxon>Synaphobranchidae</taxon>
        <taxon>Synaphobranchus</taxon>
    </lineage>
</organism>
<accession>A0A9Q1G914</accession>
<dbReference type="EMBL" id="JAINUF010000002">
    <property type="protein sequence ID" value="KAJ8376880.1"/>
    <property type="molecule type" value="Genomic_DNA"/>
</dbReference>
<sequence>MDQRNGHGYREHVIMLECVMSSVWACLGSLPRFSHRSVVPLHMWQVDRERRGLIHGEKRGQRARRGRLRSPPLLMPHRFYGRLYCMQRPSQKGRRGLVITVPFCVHRSSCDEQRGLVSTCQL</sequence>
<protein>
    <submittedName>
        <fullName evidence="1">Uncharacterized protein</fullName>
    </submittedName>
</protein>
<comment type="caution">
    <text evidence="1">The sequence shown here is derived from an EMBL/GenBank/DDBJ whole genome shotgun (WGS) entry which is preliminary data.</text>
</comment>
<proteinExistence type="predicted"/>
<keyword evidence="2" id="KW-1185">Reference proteome</keyword>
<evidence type="ECO:0000313" key="2">
    <source>
        <dbReference type="Proteomes" id="UP001152622"/>
    </source>
</evidence>